<gene>
    <name evidence="1" type="ORF">SJ05684_c12620</name>
</gene>
<evidence type="ECO:0000313" key="1">
    <source>
        <dbReference type="EMBL" id="ASY62717.1"/>
    </source>
</evidence>
<proteinExistence type="predicted"/>
<keyword evidence="2" id="KW-1185">Reference proteome</keyword>
<dbReference type="AlphaFoldDB" id="A0A249PAJ3"/>
<dbReference type="KEGG" id="esj:SJ05684_c12620"/>
<evidence type="ECO:0000313" key="2">
    <source>
        <dbReference type="Proteomes" id="UP000217211"/>
    </source>
</evidence>
<protein>
    <submittedName>
        <fullName evidence="1">Uncharacterized protein</fullName>
    </submittedName>
</protein>
<organism evidence="1 2">
    <name type="scientific">Sinorhizobium sojae CCBAU 05684</name>
    <dbReference type="NCBI Taxonomy" id="716928"/>
    <lineage>
        <taxon>Bacteria</taxon>
        <taxon>Pseudomonadati</taxon>
        <taxon>Pseudomonadota</taxon>
        <taxon>Alphaproteobacteria</taxon>
        <taxon>Hyphomicrobiales</taxon>
        <taxon>Rhizobiaceae</taxon>
        <taxon>Sinorhizobium/Ensifer group</taxon>
        <taxon>Sinorhizobium</taxon>
    </lineage>
</organism>
<name>A0A249PAJ3_9HYPH</name>
<accession>A0A249PAJ3</accession>
<sequence length="71" mass="7771">MAPFTSNARLLTFYLSDNSPLAIRLTLQAWVPLAGSGAFGSWLSSALDRPARFPKQQATLIPLRNCHPNTT</sequence>
<dbReference type="EMBL" id="CP023067">
    <property type="protein sequence ID" value="ASY62717.1"/>
    <property type="molecule type" value="Genomic_DNA"/>
</dbReference>
<dbReference type="Proteomes" id="UP000217211">
    <property type="component" value="Chromosome"/>
</dbReference>
<reference evidence="1 2" key="1">
    <citation type="submission" date="2017-08" db="EMBL/GenBank/DDBJ databases">
        <title>Multipartite genome sequences of Sinorhizobium species nodulating soybeans.</title>
        <authorList>
            <person name="Tian C.F."/>
        </authorList>
    </citation>
    <scope>NUCLEOTIDE SEQUENCE [LARGE SCALE GENOMIC DNA]</scope>
    <source>
        <strain evidence="1 2">CCBAU 05684</strain>
    </source>
</reference>